<reference evidence="1" key="1">
    <citation type="submission" date="2020-04" db="EMBL/GenBank/DDBJ databases">
        <authorList>
            <person name="Chiriac C."/>
            <person name="Salcher M."/>
            <person name="Ghai R."/>
            <person name="Kavagutti S V."/>
        </authorList>
    </citation>
    <scope>NUCLEOTIDE SEQUENCE</scope>
</reference>
<gene>
    <name evidence="1" type="ORF">UFOVP135_15</name>
</gene>
<sequence length="206" mass="20796">MSAAVAASAVTIAVGIKSLTSSPGQSQQQAQQAVDPFASHRGQLGDMYAGMLQPGAQTDITKMPGYSQFKSGVMDPALEASKRSSAASGMMRSGNEQIALQNTAQKGYYGFMTDYMNRLATGSGAGYAPAQGGVAGLQAQQQAQQAQMQGIGGILQGSAGLYGAYQGGSGTNANAVPTNFGSVVNPYETTGQYGGGSVGGFGYYGG</sequence>
<name>A0A6J5LF67_9CAUD</name>
<accession>A0A6J5LF67</accession>
<organism evidence="1">
    <name type="scientific">uncultured Caudovirales phage</name>
    <dbReference type="NCBI Taxonomy" id="2100421"/>
    <lineage>
        <taxon>Viruses</taxon>
        <taxon>Duplodnaviria</taxon>
        <taxon>Heunggongvirae</taxon>
        <taxon>Uroviricota</taxon>
        <taxon>Caudoviricetes</taxon>
        <taxon>Peduoviridae</taxon>
        <taxon>Maltschvirus</taxon>
        <taxon>Maltschvirus maltsch</taxon>
    </lineage>
</organism>
<protein>
    <submittedName>
        <fullName evidence="1">Uncharacterized protein</fullName>
    </submittedName>
</protein>
<proteinExistence type="predicted"/>
<dbReference type="EMBL" id="LR796254">
    <property type="protein sequence ID" value="CAB4131913.1"/>
    <property type="molecule type" value="Genomic_DNA"/>
</dbReference>
<evidence type="ECO:0000313" key="1">
    <source>
        <dbReference type="EMBL" id="CAB4131913.1"/>
    </source>
</evidence>